<keyword evidence="1" id="KW-0472">Membrane</keyword>
<feature type="transmembrane region" description="Helical" evidence="1">
    <location>
        <begin position="155"/>
        <end position="176"/>
    </location>
</feature>
<comment type="caution">
    <text evidence="2">The sequence shown here is derived from an EMBL/GenBank/DDBJ whole genome shotgun (WGS) entry which is preliminary data.</text>
</comment>
<feature type="transmembrane region" description="Helical" evidence="1">
    <location>
        <begin position="87"/>
        <end position="105"/>
    </location>
</feature>
<dbReference type="OrthoDB" id="3193075at2"/>
<evidence type="ECO:0000313" key="2">
    <source>
        <dbReference type="EMBL" id="MTG97418.1"/>
    </source>
</evidence>
<dbReference type="AlphaFoldDB" id="A0A6I3LG16"/>
<evidence type="ECO:0000313" key="3">
    <source>
        <dbReference type="Proteomes" id="UP000438760"/>
    </source>
</evidence>
<evidence type="ECO:0008006" key="4">
    <source>
        <dbReference type="Google" id="ProtNLM"/>
    </source>
</evidence>
<protein>
    <recommendedName>
        <fullName evidence="4">HPP family protein</fullName>
    </recommendedName>
</protein>
<reference evidence="2 3" key="1">
    <citation type="submission" date="2019-11" db="EMBL/GenBank/DDBJ databases">
        <title>Genome of Strain BIT-d1.</title>
        <authorList>
            <person name="Yang Y."/>
        </authorList>
    </citation>
    <scope>NUCLEOTIDE SEQUENCE [LARGE SCALE GENOMIC DNA]</scope>
    <source>
        <strain evidence="2 3">BIT-d1</strain>
    </source>
</reference>
<dbReference type="RefSeq" id="WP_155091466.1">
    <property type="nucleotide sequence ID" value="NZ_CP102754.1"/>
</dbReference>
<dbReference type="Proteomes" id="UP000438760">
    <property type="component" value="Unassembled WGS sequence"/>
</dbReference>
<sequence length="304" mass="34706">MNYLLNIPNRKNYLVAFTFIVSMVAAAVLFKDREIVLPEIAALTIGLWVFQEKAWLRQPEKVFILPSITAFVGFSINMLEIPYVVKIVGILFFMLILMKVINYSLPPALATGFLPIVTNATHWSFVYAILATTFILMIGIYLFKLNKNIDRNSKVNTTAMTVYAGIVLSTILIALLFGKEKYVVIPPIAVVLYETLHMKQYTIKMVVKQIAVLSLSISIGVILYLCISNWIVITILMLLSIYFLLELFQMKMPPAYAFPFLVFIFSKEQVINLPWLTVLLSSFSLFIALAYHRYYLSKKIVQLD</sequence>
<dbReference type="EMBL" id="WMJX01000006">
    <property type="protein sequence ID" value="MTG97418.1"/>
    <property type="molecule type" value="Genomic_DNA"/>
</dbReference>
<organism evidence="2 3">
    <name type="scientific">Myroides albus</name>
    <dbReference type="NCBI Taxonomy" id="2562892"/>
    <lineage>
        <taxon>Bacteria</taxon>
        <taxon>Pseudomonadati</taxon>
        <taxon>Bacteroidota</taxon>
        <taxon>Flavobacteriia</taxon>
        <taxon>Flavobacteriales</taxon>
        <taxon>Flavobacteriaceae</taxon>
        <taxon>Myroides</taxon>
    </lineage>
</organism>
<keyword evidence="1" id="KW-0812">Transmembrane</keyword>
<keyword evidence="1" id="KW-1133">Transmembrane helix</keyword>
<feature type="transmembrane region" description="Helical" evidence="1">
    <location>
        <begin position="125"/>
        <end position="143"/>
    </location>
</feature>
<accession>A0A6I3LG16</accession>
<feature type="transmembrane region" description="Helical" evidence="1">
    <location>
        <begin position="12"/>
        <end position="30"/>
    </location>
</feature>
<gene>
    <name evidence="2" type="ORF">GJV76_04595</name>
</gene>
<name>A0A6I3LG16_9FLAO</name>
<evidence type="ECO:0000256" key="1">
    <source>
        <dbReference type="SAM" id="Phobius"/>
    </source>
</evidence>
<feature type="transmembrane region" description="Helical" evidence="1">
    <location>
        <begin position="63"/>
        <end position="80"/>
    </location>
</feature>
<keyword evidence="3" id="KW-1185">Reference proteome</keyword>
<feature type="transmembrane region" description="Helical" evidence="1">
    <location>
        <begin position="273"/>
        <end position="291"/>
    </location>
</feature>
<feature type="transmembrane region" description="Helical" evidence="1">
    <location>
        <begin position="210"/>
        <end position="243"/>
    </location>
</feature>
<proteinExistence type="predicted"/>